<comment type="similarity">
    <text evidence="9">Belongs to the class I-like SAM-binding methyltransferase superfamily. C5-methyltransferase family.</text>
</comment>
<dbReference type="PANTHER" id="PTHR23068:SF25">
    <property type="entry name" value="DNA (CYTOSINE-5)-METHYLTRANSFERASE DRM2"/>
    <property type="match status" value="1"/>
</dbReference>
<evidence type="ECO:0000256" key="9">
    <source>
        <dbReference type="PROSITE-ProRule" id="PRU01016"/>
    </source>
</evidence>
<dbReference type="PROSITE" id="PS00094">
    <property type="entry name" value="C5_MTASE_1"/>
    <property type="match status" value="1"/>
</dbReference>
<evidence type="ECO:0000313" key="14">
    <source>
        <dbReference type="Proteomes" id="UP000825729"/>
    </source>
</evidence>
<feature type="region of interest" description="Disordered" evidence="10">
    <location>
        <begin position="34"/>
        <end position="54"/>
    </location>
</feature>
<keyword evidence="7" id="KW-0238">DNA-binding</keyword>
<evidence type="ECO:0000256" key="5">
    <source>
        <dbReference type="ARBA" id="ARBA00022691"/>
    </source>
</evidence>
<dbReference type="InterPro" id="IPR030380">
    <property type="entry name" value="SAM_MeTfrase_DRM"/>
</dbReference>
<dbReference type="PANTHER" id="PTHR23068">
    <property type="entry name" value="DNA CYTOSINE-5- -METHYLTRANSFERASE 3-RELATED"/>
    <property type="match status" value="1"/>
</dbReference>
<dbReference type="InterPro" id="IPR029063">
    <property type="entry name" value="SAM-dependent_MTases_sf"/>
</dbReference>
<name>A0AAV7EMY1_ARIFI</name>
<dbReference type="GO" id="GO:0005634">
    <property type="term" value="C:nucleus"/>
    <property type="evidence" value="ECO:0007669"/>
    <property type="project" value="UniProtKB-SubCell"/>
</dbReference>
<organism evidence="13 14">
    <name type="scientific">Aristolochia fimbriata</name>
    <name type="common">White veined hardy Dutchman's pipe vine</name>
    <dbReference type="NCBI Taxonomy" id="158543"/>
    <lineage>
        <taxon>Eukaryota</taxon>
        <taxon>Viridiplantae</taxon>
        <taxon>Streptophyta</taxon>
        <taxon>Embryophyta</taxon>
        <taxon>Tracheophyta</taxon>
        <taxon>Spermatophyta</taxon>
        <taxon>Magnoliopsida</taxon>
        <taxon>Magnoliidae</taxon>
        <taxon>Piperales</taxon>
        <taxon>Aristolochiaceae</taxon>
        <taxon>Aristolochia</taxon>
    </lineage>
</organism>
<dbReference type="InterPro" id="IPR050390">
    <property type="entry name" value="C5-Methyltransferase"/>
</dbReference>
<keyword evidence="3 9" id="KW-0489">Methyltransferase</keyword>
<keyword evidence="14" id="KW-1185">Reference proteome</keyword>
<evidence type="ECO:0000259" key="12">
    <source>
        <dbReference type="PROSITE" id="PS51680"/>
    </source>
</evidence>
<feature type="domain" description="SAM-dependent MTase DRM-type" evidence="12">
    <location>
        <begin position="307"/>
        <end position="636"/>
    </location>
</feature>
<dbReference type="InterPro" id="IPR001525">
    <property type="entry name" value="C5_MeTfrase"/>
</dbReference>
<feature type="domain" description="UBA" evidence="11">
    <location>
        <begin position="75"/>
        <end position="116"/>
    </location>
</feature>
<evidence type="ECO:0000256" key="7">
    <source>
        <dbReference type="ARBA" id="ARBA00023125"/>
    </source>
</evidence>
<dbReference type="Gene3D" id="3.40.50.150">
    <property type="entry name" value="Vaccinia Virus protein VP39"/>
    <property type="match status" value="2"/>
</dbReference>
<evidence type="ECO:0000256" key="2">
    <source>
        <dbReference type="ARBA" id="ARBA00011975"/>
    </source>
</evidence>
<sequence length="637" mass="71553">MDIDLNQSNRSVAAFHCSVSRNPFPVRSQEFLQMGSESDSGEDENFSWSEDELETEKVAAPSYTSGVQEAGAPGPSRSKVFSEFIGMGFKEDKVAKAIEENGEENANAILETLLTYSALEKSPQGCEQAVSDPSSLASESDPLDDEFSGVNSNGSDKVNIDVSDKEKNWMFLVEMGFTEDEATAAMNRCGSNASLIELQDFIYADRMARESDSPMEKLSQSGSNEYEEALSLLSESSGITRKRTSEERTAWARTITSQRKGKRKKPFFHYSHDEFPNDDDNDDNEHAFTLPNLMIGFGIPEMPNFRRHRTIPEEAIGPPFFYYENVALAPKGVWEAISRFLYDIEPEFVDSKHFCAAARKRGYIHNLPINNRFPLEPLPPQTIFEAFPHVRKWWPSWDRRTQLNCLQTCMASNTLIERIQTALSCCSDPPPPNVQKFVMAHCKKWNLVWAGLHKAAPLEPHEMEMLLGFPKDHTRGGGANKRCRFKALGNSFQVDTVAYHFSVLKDMFPDGIRVLSLFSGIGGAEVALHRLGIPLKAVVSVEKSETSRNIVRSWWEKTHQKGTLIDLEDVQELTADRLEQLIKRVGGFDLVVGGSPCNNLSGGNRVSRDGLVGEHSSLFYDYFRILDRVKGILEKKM</sequence>
<keyword evidence="4 9" id="KW-0808">Transferase</keyword>
<keyword evidence="8" id="KW-0539">Nucleus</keyword>
<dbReference type="InterPro" id="IPR015940">
    <property type="entry name" value="UBA"/>
</dbReference>
<dbReference type="PROSITE" id="PS51680">
    <property type="entry name" value="SAM_MT_DRM"/>
    <property type="match status" value="1"/>
</dbReference>
<protein>
    <recommendedName>
        <fullName evidence="2">DNA (cytosine-5-)-methyltransferase</fullName>
        <ecNumber evidence="2">2.1.1.37</ecNumber>
    </recommendedName>
</protein>
<dbReference type="PROSITE" id="PS50030">
    <property type="entry name" value="UBA"/>
    <property type="match status" value="1"/>
</dbReference>
<dbReference type="PROSITE" id="PS51679">
    <property type="entry name" value="SAM_MT_C5"/>
    <property type="match status" value="1"/>
</dbReference>
<dbReference type="GO" id="GO:0003677">
    <property type="term" value="F:DNA binding"/>
    <property type="evidence" value="ECO:0007669"/>
    <property type="project" value="UniProtKB-KW"/>
</dbReference>
<evidence type="ECO:0000256" key="6">
    <source>
        <dbReference type="ARBA" id="ARBA00022737"/>
    </source>
</evidence>
<evidence type="ECO:0000313" key="13">
    <source>
        <dbReference type="EMBL" id="KAG9449879.1"/>
    </source>
</evidence>
<dbReference type="InterPro" id="IPR018117">
    <property type="entry name" value="C5_DNA_meth_AS"/>
</dbReference>
<dbReference type="EC" id="2.1.1.37" evidence="2"/>
<keyword evidence="5 9" id="KW-0949">S-adenosyl-L-methionine</keyword>
<dbReference type="Proteomes" id="UP000825729">
    <property type="component" value="Unassembled WGS sequence"/>
</dbReference>
<accession>A0AAV7EMY1</accession>
<evidence type="ECO:0000256" key="1">
    <source>
        <dbReference type="ARBA" id="ARBA00004123"/>
    </source>
</evidence>
<reference evidence="13 14" key="1">
    <citation type="submission" date="2021-07" db="EMBL/GenBank/DDBJ databases">
        <title>The Aristolochia fimbriata genome: insights into angiosperm evolution, floral development and chemical biosynthesis.</title>
        <authorList>
            <person name="Jiao Y."/>
        </authorList>
    </citation>
    <scope>NUCLEOTIDE SEQUENCE [LARGE SCALE GENOMIC DNA]</scope>
    <source>
        <strain evidence="13">IBCAS-2021</strain>
        <tissue evidence="13">Leaf</tissue>
    </source>
</reference>
<proteinExistence type="inferred from homology"/>
<dbReference type="SUPFAM" id="SSF53335">
    <property type="entry name" value="S-adenosyl-L-methionine-dependent methyltransferases"/>
    <property type="match status" value="2"/>
</dbReference>
<feature type="region of interest" description="Disordered" evidence="10">
    <location>
        <begin position="124"/>
        <end position="154"/>
    </location>
</feature>
<dbReference type="GO" id="GO:0032259">
    <property type="term" value="P:methylation"/>
    <property type="evidence" value="ECO:0007669"/>
    <property type="project" value="UniProtKB-KW"/>
</dbReference>
<evidence type="ECO:0000256" key="8">
    <source>
        <dbReference type="ARBA" id="ARBA00023242"/>
    </source>
</evidence>
<dbReference type="GO" id="GO:0003886">
    <property type="term" value="F:DNA (cytosine-5-)-methyltransferase activity"/>
    <property type="evidence" value="ECO:0007669"/>
    <property type="project" value="UniProtKB-EC"/>
</dbReference>
<evidence type="ECO:0000259" key="11">
    <source>
        <dbReference type="PROSITE" id="PS50030"/>
    </source>
</evidence>
<comment type="subcellular location">
    <subcellularLocation>
        <location evidence="1">Nucleus</location>
    </subcellularLocation>
</comment>
<evidence type="ECO:0000256" key="4">
    <source>
        <dbReference type="ARBA" id="ARBA00022679"/>
    </source>
</evidence>
<comment type="caution">
    <text evidence="13">The sequence shown here is derived from an EMBL/GenBank/DDBJ whole genome shotgun (WGS) entry which is preliminary data.</text>
</comment>
<gene>
    <name evidence="13" type="ORF">H6P81_009844</name>
</gene>
<evidence type="ECO:0000256" key="3">
    <source>
        <dbReference type="ARBA" id="ARBA00022603"/>
    </source>
</evidence>
<dbReference type="Pfam" id="PF00145">
    <property type="entry name" value="DNA_methylase"/>
    <property type="match status" value="1"/>
</dbReference>
<keyword evidence="6" id="KW-0677">Repeat</keyword>
<dbReference type="EMBL" id="JAINDJ010000004">
    <property type="protein sequence ID" value="KAG9449879.1"/>
    <property type="molecule type" value="Genomic_DNA"/>
</dbReference>
<evidence type="ECO:0000256" key="10">
    <source>
        <dbReference type="SAM" id="MobiDB-lite"/>
    </source>
</evidence>
<feature type="compositionally biased region" description="Acidic residues" evidence="10">
    <location>
        <begin position="39"/>
        <end position="54"/>
    </location>
</feature>
<dbReference type="AlphaFoldDB" id="A0AAV7EMY1"/>
<feature type="active site" evidence="9">
    <location>
        <position position="597"/>
    </location>
</feature>